<proteinExistence type="predicted"/>
<accession>A0A810QAR5</accession>
<reference evidence="1" key="1">
    <citation type="submission" date="2020-09" db="EMBL/GenBank/DDBJ databases">
        <title>New species isolated from human feces.</title>
        <authorList>
            <person name="Kitahara M."/>
            <person name="Shigeno Y."/>
            <person name="Shime M."/>
            <person name="Matsumoto Y."/>
            <person name="Nakamura S."/>
            <person name="Motooka D."/>
            <person name="Fukuoka S."/>
            <person name="Nishikawa H."/>
            <person name="Benno Y."/>
        </authorList>
    </citation>
    <scope>NUCLEOTIDE SEQUENCE</scope>
    <source>
        <strain evidence="1">MM59</strain>
    </source>
</reference>
<dbReference type="AlphaFoldDB" id="A0A810QAR5"/>
<dbReference type="Proteomes" id="UP000679848">
    <property type="component" value="Chromosome"/>
</dbReference>
<protein>
    <submittedName>
        <fullName evidence="1">Uncharacterized protein</fullName>
    </submittedName>
</protein>
<keyword evidence="2" id="KW-1185">Reference proteome</keyword>
<organism evidence="1 2">
    <name type="scientific">Pusillibacter faecalis</name>
    <dbReference type="NCBI Taxonomy" id="2714358"/>
    <lineage>
        <taxon>Bacteria</taxon>
        <taxon>Bacillati</taxon>
        <taxon>Bacillota</taxon>
        <taxon>Clostridia</taxon>
        <taxon>Eubacteriales</taxon>
        <taxon>Oscillospiraceae</taxon>
        <taxon>Pusillibacter</taxon>
    </lineage>
</organism>
<sequence>MFTRQTPEEPPVQLHKEEPKISLIKGAAPLEEPDIKQRRLNAAKDASHFCGRRLSVFRKTAKSGQALYERQAMPKTWRW</sequence>
<evidence type="ECO:0000313" key="2">
    <source>
        <dbReference type="Proteomes" id="UP000679848"/>
    </source>
</evidence>
<evidence type="ECO:0000313" key="1">
    <source>
        <dbReference type="EMBL" id="BCK82776.1"/>
    </source>
</evidence>
<name>A0A810QAR5_9FIRM</name>
<dbReference type="KEGG" id="pfaa:MM59RIKEN_00950"/>
<dbReference type="EMBL" id="AP023420">
    <property type="protein sequence ID" value="BCK82776.1"/>
    <property type="molecule type" value="Genomic_DNA"/>
</dbReference>
<gene>
    <name evidence="1" type="ORF">MM59RIKEN_00950</name>
</gene>